<dbReference type="GO" id="GO:0032259">
    <property type="term" value="P:methylation"/>
    <property type="evidence" value="ECO:0007669"/>
    <property type="project" value="UniProtKB-KW"/>
</dbReference>
<dbReference type="EMBL" id="PCRN01000033">
    <property type="protein sequence ID" value="PIP22398.1"/>
    <property type="molecule type" value="Genomic_DNA"/>
</dbReference>
<dbReference type="InterPro" id="IPR029063">
    <property type="entry name" value="SAM-dependent_MTases_sf"/>
</dbReference>
<sequence>MVIGMRKQLALFDDETKSKTDHIAESYTGIYSMHKYWSKKPYNIIQDFILRYTNKDEIVVDPFCGSGISITESIFTGRKAIGIDINPSAIFITKQMIDKISTKLIRDEFSKLELEVKNVINSFYVVKRGEKKFVGTHFIWENGKLTEVWYKNDIKSKAKVIEEPTEDDFKLVASFSYNKIPHYYPKDKFFHNSRINANRENHIYDLFTPRNLMGLSLLMDRIEKIENNDLREFFKFCFTASVGQASKMVFVVKGRGKFNGKTREIGRKEVGSWVIGYWLPKENFEINVWNCFENRYRKILKAKRGLEYKKYLINEANNFKELLDIKNLLLINAPSQKVLKEIPDNSVDYVITDPPHGNRQPYLELSMMWNSWLKKDVNYEEEIVISESKDRAKDINDYYELLNEVFIEIERILKPNHYFSLIFNSLDDETWINLIRHTNKLNFELEKVETLEYSANSVVQDTRGAGLKTDFILTFRKNPNKIIKNIELISGKTNKDYFTSLIKDYLKTSRGNGLETYQILNLLVSDLLRQNKFFKLSEILNTLKTDFEKKENVWTKRGM</sequence>
<dbReference type="Pfam" id="PF01555">
    <property type="entry name" value="N6_N4_Mtase"/>
    <property type="match status" value="2"/>
</dbReference>
<keyword evidence="1 4" id="KW-0489">Methyltransferase</keyword>
<comment type="caution">
    <text evidence="4">The sequence shown here is derived from an EMBL/GenBank/DDBJ whole genome shotgun (WGS) entry which is preliminary data.</text>
</comment>
<dbReference type="GO" id="GO:0003677">
    <property type="term" value="F:DNA binding"/>
    <property type="evidence" value="ECO:0007669"/>
    <property type="project" value="InterPro"/>
</dbReference>
<dbReference type="Proteomes" id="UP000229054">
    <property type="component" value="Unassembled WGS sequence"/>
</dbReference>
<evidence type="ECO:0000259" key="3">
    <source>
        <dbReference type="Pfam" id="PF01555"/>
    </source>
</evidence>
<protein>
    <submittedName>
        <fullName evidence="4">DNA methylase</fullName>
    </submittedName>
</protein>
<evidence type="ECO:0000256" key="2">
    <source>
        <dbReference type="ARBA" id="ARBA00022679"/>
    </source>
</evidence>
<evidence type="ECO:0000313" key="5">
    <source>
        <dbReference type="Proteomes" id="UP000229054"/>
    </source>
</evidence>
<dbReference type="InterPro" id="IPR002941">
    <property type="entry name" value="DNA_methylase_N4/N6"/>
</dbReference>
<evidence type="ECO:0000313" key="4">
    <source>
        <dbReference type="EMBL" id="PIP22398.1"/>
    </source>
</evidence>
<dbReference type="GO" id="GO:0008170">
    <property type="term" value="F:N-methyltransferase activity"/>
    <property type="evidence" value="ECO:0007669"/>
    <property type="project" value="InterPro"/>
</dbReference>
<evidence type="ECO:0000256" key="1">
    <source>
        <dbReference type="ARBA" id="ARBA00022603"/>
    </source>
</evidence>
<feature type="domain" description="DNA methylase N-4/N-6" evidence="3">
    <location>
        <begin position="25"/>
        <end position="93"/>
    </location>
</feature>
<accession>A0A2G9YT43</accession>
<name>A0A2G9YT43_9BACT</name>
<keyword evidence="2" id="KW-0808">Transferase</keyword>
<organism evidence="4 5">
    <name type="scientific">Candidatus Nealsonbacteria bacterium CG23_combo_of_CG06-09_8_20_14_all_39_25</name>
    <dbReference type="NCBI Taxonomy" id="1974723"/>
    <lineage>
        <taxon>Bacteria</taxon>
        <taxon>Candidatus Nealsoniibacteriota</taxon>
    </lineage>
</organism>
<dbReference type="SUPFAM" id="SSF53335">
    <property type="entry name" value="S-adenosyl-L-methionine-dependent methyltransferases"/>
    <property type="match status" value="2"/>
</dbReference>
<dbReference type="Gene3D" id="3.40.50.150">
    <property type="entry name" value="Vaccinia Virus protein VP39"/>
    <property type="match status" value="2"/>
</dbReference>
<reference evidence="4 5" key="1">
    <citation type="submission" date="2017-09" db="EMBL/GenBank/DDBJ databases">
        <title>Depth-based differentiation of microbial function through sediment-hosted aquifers and enrichment of novel symbionts in the deep terrestrial subsurface.</title>
        <authorList>
            <person name="Probst A.J."/>
            <person name="Ladd B."/>
            <person name="Jarett J.K."/>
            <person name="Geller-Mcgrath D.E."/>
            <person name="Sieber C.M."/>
            <person name="Emerson J.B."/>
            <person name="Anantharaman K."/>
            <person name="Thomas B.C."/>
            <person name="Malmstrom R."/>
            <person name="Stieglmeier M."/>
            <person name="Klingl A."/>
            <person name="Woyke T."/>
            <person name="Ryan C.M."/>
            <person name="Banfield J.F."/>
        </authorList>
    </citation>
    <scope>NUCLEOTIDE SEQUENCE [LARGE SCALE GENOMIC DNA]</scope>
    <source>
        <strain evidence="4">CG23_combo_of_CG06-09_8_20_14_all_39_25</strain>
    </source>
</reference>
<dbReference type="InterPro" id="IPR001091">
    <property type="entry name" value="RM_Methyltransferase"/>
</dbReference>
<feature type="domain" description="DNA methylase N-4/N-6" evidence="3">
    <location>
        <begin position="347"/>
        <end position="494"/>
    </location>
</feature>
<proteinExistence type="predicted"/>
<dbReference type="PRINTS" id="PR00508">
    <property type="entry name" value="S21N4MTFRASE"/>
</dbReference>
<gene>
    <name evidence="4" type="ORF">COX38_00790</name>
</gene>
<dbReference type="AlphaFoldDB" id="A0A2G9YT43"/>